<dbReference type="AlphaFoldDB" id="A0AAV5N594"/>
<dbReference type="Proteomes" id="UP001058124">
    <property type="component" value="Unassembled WGS sequence"/>
</dbReference>
<proteinExistence type="predicted"/>
<comment type="caution">
    <text evidence="1">The sequence shown here is derived from an EMBL/GenBank/DDBJ whole genome shotgun (WGS) entry which is preliminary data.</text>
</comment>
<accession>A0AAV5N594</accession>
<name>A0AAV5N594_9GAMM</name>
<keyword evidence="2" id="KW-1185">Reference proteome</keyword>
<dbReference type="EMBL" id="BRLH01000004">
    <property type="protein sequence ID" value="GKX55921.1"/>
    <property type="molecule type" value="Genomic_DNA"/>
</dbReference>
<evidence type="ECO:0000313" key="1">
    <source>
        <dbReference type="EMBL" id="GKX55921.1"/>
    </source>
</evidence>
<reference evidence="1" key="1">
    <citation type="submission" date="2022-06" db="EMBL/GenBank/DDBJ databases">
        <title>Draft genome sequences of Leminorella grimontii str. JCM5902.</title>
        <authorList>
            <person name="Wakabayashi Y."/>
            <person name="Kojima K."/>
        </authorList>
    </citation>
    <scope>NUCLEOTIDE SEQUENCE</scope>
    <source>
        <strain evidence="1">JCM 5902</strain>
    </source>
</reference>
<organism evidence="1 2">
    <name type="scientific">Leminorella grimontii</name>
    <dbReference type="NCBI Taxonomy" id="82981"/>
    <lineage>
        <taxon>Bacteria</taxon>
        <taxon>Pseudomonadati</taxon>
        <taxon>Pseudomonadota</taxon>
        <taxon>Gammaproteobacteria</taxon>
        <taxon>Enterobacterales</taxon>
        <taxon>Budviciaceae</taxon>
        <taxon>Leminorella</taxon>
    </lineage>
</organism>
<sequence>MKNARQQLFGGAGSFGFKLQVKRRVPVGHGRSFWGLKIRLKHYGQKGAENIDAGNKAVKWRSVFITQKG</sequence>
<gene>
    <name evidence="1" type="ORF">SOASR030_20330</name>
</gene>
<evidence type="ECO:0000313" key="2">
    <source>
        <dbReference type="Proteomes" id="UP001058124"/>
    </source>
</evidence>
<protein>
    <submittedName>
        <fullName evidence="1">Uncharacterized protein</fullName>
    </submittedName>
</protein>